<sequence>MSDALNPTGDAQPAQSTAYTNSSNPVSKDPTESSQSFDASANAATTDTRLPTKQASDAAGLQNAKYGEGKGTHGAPAGEEAKGLSNEDVGRHKELDGEQMAAPGEGRVAEAVRKGGEGMGGGGSQPELVSDLDRKKAEQKEAREAIDQSKGEATRAGGAAGQTGGPANPVNRQAGGNYPN</sequence>
<evidence type="ECO:0000256" key="1">
    <source>
        <dbReference type="SAM" id="MobiDB-lite"/>
    </source>
</evidence>
<dbReference type="Proteomes" id="UP000799423">
    <property type="component" value="Unassembled WGS sequence"/>
</dbReference>
<dbReference type="AlphaFoldDB" id="A0A6A7B5P9"/>
<dbReference type="OrthoDB" id="3438962at2759"/>
<keyword evidence="3" id="KW-1185">Reference proteome</keyword>
<feature type="region of interest" description="Disordered" evidence="1">
    <location>
        <begin position="1"/>
        <end position="180"/>
    </location>
</feature>
<dbReference type="EMBL" id="MU006305">
    <property type="protein sequence ID" value="KAF2850740.1"/>
    <property type="molecule type" value="Genomic_DNA"/>
</dbReference>
<evidence type="ECO:0000313" key="3">
    <source>
        <dbReference type="Proteomes" id="UP000799423"/>
    </source>
</evidence>
<feature type="compositionally biased region" description="Polar residues" evidence="1">
    <location>
        <begin position="13"/>
        <end position="55"/>
    </location>
</feature>
<reference evidence="2" key="1">
    <citation type="submission" date="2020-01" db="EMBL/GenBank/DDBJ databases">
        <authorList>
            <consortium name="DOE Joint Genome Institute"/>
            <person name="Haridas S."/>
            <person name="Albert R."/>
            <person name="Binder M."/>
            <person name="Bloem J."/>
            <person name="Labutti K."/>
            <person name="Salamov A."/>
            <person name="Andreopoulos B."/>
            <person name="Baker S.E."/>
            <person name="Barry K."/>
            <person name="Bills G."/>
            <person name="Bluhm B.H."/>
            <person name="Cannon C."/>
            <person name="Castanera R."/>
            <person name="Culley D.E."/>
            <person name="Daum C."/>
            <person name="Ezra D."/>
            <person name="Gonzalez J.B."/>
            <person name="Henrissat B."/>
            <person name="Kuo A."/>
            <person name="Liang C."/>
            <person name="Lipzen A."/>
            <person name="Lutzoni F."/>
            <person name="Magnuson J."/>
            <person name="Mondo S."/>
            <person name="Nolan M."/>
            <person name="Ohm R."/>
            <person name="Pangilinan J."/>
            <person name="Park H.-J."/>
            <person name="Ramirez L."/>
            <person name="Alfaro M."/>
            <person name="Sun H."/>
            <person name="Tritt A."/>
            <person name="Yoshinaga Y."/>
            <person name="Zwiers L.-H."/>
            <person name="Turgeon B.G."/>
            <person name="Goodwin S.B."/>
            <person name="Spatafora J.W."/>
            <person name="Crous P.W."/>
            <person name="Grigoriev I.V."/>
        </authorList>
    </citation>
    <scope>NUCLEOTIDE SEQUENCE</scope>
    <source>
        <strain evidence="2">IPT5</strain>
    </source>
</reference>
<organism evidence="2 3">
    <name type="scientific">Plenodomus tracheiphilus IPT5</name>
    <dbReference type="NCBI Taxonomy" id="1408161"/>
    <lineage>
        <taxon>Eukaryota</taxon>
        <taxon>Fungi</taxon>
        <taxon>Dikarya</taxon>
        <taxon>Ascomycota</taxon>
        <taxon>Pezizomycotina</taxon>
        <taxon>Dothideomycetes</taxon>
        <taxon>Pleosporomycetidae</taxon>
        <taxon>Pleosporales</taxon>
        <taxon>Pleosporineae</taxon>
        <taxon>Leptosphaeriaceae</taxon>
        <taxon>Plenodomus</taxon>
    </lineage>
</organism>
<protein>
    <submittedName>
        <fullName evidence="2">Uncharacterized protein</fullName>
    </submittedName>
</protein>
<feature type="compositionally biased region" description="Basic and acidic residues" evidence="1">
    <location>
        <begin position="131"/>
        <end position="153"/>
    </location>
</feature>
<name>A0A6A7B5P9_9PLEO</name>
<feature type="compositionally biased region" description="Basic and acidic residues" evidence="1">
    <location>
        <begin position="107"/>
        <end position="116"/>
    </location>
</feature>
<proteinExistence type="predicted"/>
<evidence type="ECO:0000313" key="2">
    <source>
        <dbReference type="EMBL" id="KAF2850740.1"/>
    </source>
</evidence>
<gene>
    <name evidence="2" type="ORF">T440DRAFT_83687</name>
</gene>
<accession>A0A6A7B5P9</accession>